<dbReference type="PROSITE" id="PS51340">
    <property type="entry name" value="MOSC"/>
    <property type="match status" value="1"/>
</dbReference>
<evidence type="ECO:0000313" key="2">
    <source>
        <dbReference type="EMBL" id="QSZ27265.1"/>
    </source>
</evidence>
<dbReference type="AlphaFoldDB" id="A0A975GAG8"/>
<dbReference type="GO" id="GO:0003824">
    <property type="term" value="F:catalytic activity"/>
    <property type="evidence" value="ECO:0007669"/>
    <property type="project" value="InterPro"/>
</dbReference>
<feature type="domain" description="MOSC" evidence="1">
    <location>
        <begin position="19"/>
        <end position="147"/>
    </location>
</feature>
<dbReference type="PANTHER" id="PTHR36930:SF1">
    <property type="entry name" value="MOSC DOMAIN-CONTAINING PROTEIN"/>
    <property type="match status" value="1"/>
</dbReference>
<dbReference type="Gene3D" id="2.40.33.20">
    <property type="entry name" value="PK beta-barrel domain-like"/>
    <property type="match status" value="1"/>
</dbReference>
<dbReference type="RefSeq" id="WP_284679954.1">
    <property type="nucleotide sequence ID" value="NZ_CP060096.1"/>
</dbReference>
<evidence type="ECO:0000313" key="3">
    <source>
        <dbReference type="Proteomes" id="UP000671913"/>
    </source>
</evidence>
<dbReference type="EMBL" id="CP060096">
    <property type="protein sequence ID" value="QSZ27265.1"/>
    <property type="molecule type" value="Genomic_DNA"/>
</dbReference>
<organism evidence="2 3">
    <name type="scientific">Aceticella autotrophica</name>
    <dbReference type="NCBI Taxonomy" id="2755338"/>
    <lineage>
        <taxon>Bacteria</taxon>
        <taxon>Bacillati</taxon>
        <taxon>Bacillota</taxon>
        <taxon>Clostridia</taxon>
        <taxon>Thermoanaerobacterales</taxon>
        <taxon>Thermoanaerobacteraceae</taxon>
        <taxon>Aceticella</taxon>
    </lineage>
</organism>
<keyword evidence="3" id="KW-1185">Reference proteome</keyword>
<dbReference type="GO" id="GO:0030151">
    <property type="term" value="F:molybdenum ion binding"/>
    <property type="evidence" value="ECO:0007669"/>
    <property type="project" value="InterPro"/>
</dbReference>
<dbReference type="KEGG" id="aaut:ACETAC_10600"/>
<dbReference type="Proteomes" id="UP000671913">
    <property type="component" value="Chromosome"/>
</dbReference>
<dbReference type="InterPro" id="IPR052716">
    <property type="entry name" value="MOSC_domain"/>
</dbReference>
<evidence type="ECO:0000259" key="1">
    <source>
        <dbReference type="PROSITE" id="PS51340"/>
    </source>
</evidence>
<dbReference type="GO" id="GO:0030170">
    <property type="term" value="F:pyridoxal phosphate binding"/>
    <property type="evidence" value="ECO:0007669"/>
    <property type="project" value="InterPro"/>
</dbReference>
<protein>
    <submittedName>
        <fullName evidence="2">MOSC domain-containing protein</fullName>
    </submittedName>
</protein>
<accession>A0A975GAG8</accession>
<dbReference type="PANTHER" id="PTHR36930">
    <property type="entry name" value="METAL-SULFUR CLUSTER BIOSYNTHESIS PROTEINS YUAD-RELATED"/>
    <property type="match status" value="1"/>
</dbReference>
<dbReference type="SUPFAM" id="SSF50800">
    <property type="entry name" value="PK beta-barrel domain-like"/>
    <property type="match status" value="1"/>
</dbReference>
<sequence>MNGVVLSVNISEKKGVPKTPISEGFFKKDFGLEGDGHAGGNPVRQVTLLSVETIEEMSALGIQGLKPGMIAENITTKGIEIYKLPIGTRLKIGEAIMEISMIGKECEKPENCSLHIDVKKCIAKERIVFVKVIEGGNIKLGDKIKVIEEE</sequence>
<dbReference type="InterPro" id="IPR005302">
    <property type="entry name" value="MoCF_Sase_C"/>
</dbReference>
<dbReference type="InterPro" id="IPR011037">
    <property type="entry name" value="Pyrv_Knase-like_insert_dom_sf"/>
</dbReference>
<gene>
    <name evidence="2" type="ORF">ACETAC_10600</name>
</gene>
<proteinExistence type="predicted"/>
<name>A0A975GAG8_9THEO</name>
<dbReference type="Pfam" id="PF03473">
    <property type="entry name" value="MOSC"/>
    <property type="match status" value="1"/>
</dbReference>
<reference evidence="2" key="1">
    <citation type="submission" date="2020-08" db="EMBL/GenBank/DDBJ databases">
        <title>Genomic insights into the carbon and energy metabolism of the first obligate autotrophic acetogenic bacterium Aceticella autotrophica gen. nov., sp. nov.</title>
        <authorList>
            <person name="Toshchakov S.V."/>
            <person name="Elcheninov A.G."/>
            <person name="Kublanov I.V."/>
            <person name="Frolov E.N."/>
            <person name="Lebedinsky A.V."/>
        </authorList>
    </citation>
    <scope>NUCLEOTIDE SEQUENCE</scope>
    <source>
        <strain evidence="2">3443-3Ac</strain>
    </source>
</reference>